<evidence type="ECO:0000313" key="18">
    <source>
        <dbReference type="Ensembl" id="ENSSTUP00000100576.1"/>
    </source>
</evidence>
<dbReference type="SUPFAM" id="SSF102114">
    <property type="entry name" value="Radical SAM enzymes"/>
    <property type="match status" value="1"/>
</dbReference>
<comment type="similarity">
    <text evidence="2">Belongs to the methylthiotransferase family. MiaB subfamily.</text>
</comment>
<dbReference type="FunFam" id="3.80.30.20:FF:000003">
    <property type="entry name" value="CDK5 regulatory subunit-associated protein 1"/>
    <property type="match status" value="1"/>
</dbReference>
<evidence type="ECO:0000256" key="12">
    <source>
        <dbReference type="ARBA" id="ARBA00078237"/>
    </source>
</evidence>
<reference evidence="18" key="2">
    <citation type="submission" date="2025-09" db="UniProtKB">
        <authorList>
            <consortium name="Ensembl"/>
        </authorList>
    </citation>
    <scope>IDENTIFICATION</scope>
</reference>
<dbReference type="EC" id="2.8.4.3" evidence="8"/>
<dbReference type="Proteomes" id="UP000472277">
    <property type="component" value="Chromosome 16"/>
</dbReference>
<evidence type="ECO:0000313" key="19">
    <source>
        <dbReference type="Proteomes" id="UP000472277"/>
    </source>
</evidence>
<dbReference type="Gene3D" id="3.40.50.12160">
    <property type="entry name" value="Methylthiotransferase, N-terminal domain"/>
    <property type="match status" value="1"/>
</dbReference>
<dbReference type="InterPro" id="IPR020612">
    <property type="entry name" value="Methylthiotransferase_CS"/>
</dbReference>
<feature type="domain" description="Radical SAM core" evidence="17">
    <location>
        <begin position="239"/>
        <end position="473"/>
    </location>
</feature>
<sequence length="556" mass="62871">MRNTNRLRPIFLTFEQWLPRWSLQHRLCCSKPVSVHSNEESRADKFKTQIATGPRFHDFVKGASINKQQPVITDDLIDTDKHAYLPEDSEIGNSRTVCFETYGCQMNVNDTEIAWSILQKKGYQRTSDVAEADVVLLVTCSIREKAEQTIWNRLRQLTAMKKRRLKTRVPMKIGVLGCMAERLKSELLEREKLLDVLAGPDAYRDLPRLLSVAHGGQQASNVLLSLEETYADVMPVHHSPQGLSAFVSIMRGCDNMCSYCIVPFTRGRERSRPVSSILEEVHILSEQGVKEVTLLGQNVNSYRDTSEEQFCSSEPGQLSRGFRTVYRARPGGLRFADLLDRVSLIDPDMRIRFTSPHPKDFPDEVLQLIKERANICNSSVSAYLELVDNIKTIIPGVSLSSDFISGFCGETEEDHLQTLSLIREVRYNVGFLFAYSMRKKTHAFHRLQDDVPAEVKQRRLEELIGMFREEATKVNSALIGSAQLVLVEGESKRSAQDLCGRNDGNVKVIFPRQEVAGQPTDTGTDTSPVNPGDYVLVKVHFHSSQQDFSLSVILYL</sequence>
<comment type="cofactor">
    <cofactor evidence="1">
        <name>[4Fe-4S] cluster</name>
        <dbReference type="ChEBI" id="CHEBI:49883"/>
    </cofactor>
</comment>
<dbReference type="InterPro" id="IPR038135">
    <property type="entry name" value="Methylthiotransferase_N_sf"/>
</dbReference>
<dbReference type="SFLD" id="SFLDG01061">
    <property type="entry name" value="methylthiotransferase"/>
    <property type="match status" value="1"/>
</dbReference>
<evidence type="ECO:0000256" key="5">
    <source>
        <dbReference type="ARBA" id="ARBA00022723"/>
    </source>
</evidence>
<feature type="domain" description="MTTase N-terminal" evidence="16">
    <location>
        <begin position="95"/>
        <end position="215"/>
    </location>
</feature>
<dbReference type="PROSITE" id="PS51918">
    <property type="entry name" value="RADICAL_SAM"/>
    <property type="match status" value="1"/>
</dbReference>
<evidence type="ECO:0000256" key="3">
    <source>
        <dbReference type="ARBA" id="ARBA00022485"/>
    </source>
</evidence>
<evidence type="ECO:0000256" key="13">
    <source>
        <dbReference type="ARBA" id="ARBA00078249"/>
    </source>
</evidence>
<gene>
    <name evidence="18" type="primary">CDK5RAP1</name>
</gene>
<dbReference type="GeneTree" id="ENSGT00940000160361"/>
<dbReference type="InterPro" id="IPR058240">
    <property type="entry name" value="rSAM_sf"/>
</dbReference>
<evidence type="ECO:0000259" key="17">
    <source>
        <dbReference type="PROSITE" id="PS51918"/>
    </source>
</evidence>
<dbReference type="CDD" id="cd01335">
    <property type="entry name" value="Radical_SAM"/>
    <property type="match status" value="1"/>
</dbReference>
<dbReference type="InterPro" id="IPR005839">
    <property type="entry name" value="Methylthiotransferase"/>
</dbReference>
<feature type="domain" description="TRAM" evidence="15">
    <location>
        <begin position="476"/>
        <end position="553"/>
    </location>
</feature>
<dbReference type="InterPro" id="IPR002792">
    <property type="entry name" value="TRAM_dom"/>
</dbReference>
<dbReference type="GO" id="GO:0005829">
    <property type="term" value="C:cytosol"/>
    <property type="evidence" value="ECO:0007669"/>
    <property type="project" value="TreeGrafter"/>
</dbReference>
<dbReference type="GO" id="GO:0051246">
    <property type="term" value="P:regulation of protein metabolic process"/>
    <property type="evidence" value="ECO:0007669"/>
    <property type="project" value="UniProtKB-ARBA"/>
</dbReference>
<dbReference type="InterPro" id="IPR013848">
    <property type="entry name" value="Methylthiotransferase_N"/>
</dbReference>
<evidence type="ECO:0000256" key="8">
    <source>
        <dbReference type="ARBA" id="ARBA00033765"/>
    </source>
</evidence>
<dbReference type="PROSITE" id="PS51449">
    <property type="entry name" value="MTTASE_N"/>
    <property type="match status" value="1"/>
</dbReference>
<dbReference type="InterPro" id="IPR006638">
    <property type="entry name" value="Elp3/MiaA/NifB-like_rSAM"/>
</dbReference>
<organism evidence="18 19">
    <name type="scientific">Salmo trutta</name>
    <name type="common">Brown trout</name>
    <dbReference type="NCBI Taxonomy" id="8032"/>
    <lineage>
        <taxon>Eukaryota</taxon>
        <taxon>Metazoa</taxon>
        <taxon>Chordata</taxon>
        <taxon>Craniata</taxon>
        <taxon>Vertebrata</taxon>
        <taxon>Euteleostomi</taxon>
        <taxon>Actinopterygii</taxon>
        <taxon>Neopterygii</taxon>
        <taxon>Teleostei</taxon>
        <taxon>Protacanthopterygii</taxon>
        <taxon>Salmoniformes</taxon>
        <taxon>Salmonidae</taxon>
        <taxon>Salmoninae</taxon>
        <taxon>Salmo</taxon>
    </lineage>
</organism>
<evidence type="ECO:0000259" key="15">
    <source>
        <dbReference type="PROSITE" id="PS50926"/>
    </source>
</evidence>
<keyword evidence="7" id="KW-0411">Iron-sulfur</keyword>
<keyword evidence="19" id="KW-1185">Reference proteome</keyword>
<evidence type="ECO:0000256" key="9">
    <source>
        <dbReference type="ARBA" id="ARBA00052587"/>
    </source>
</evidence>
<evidence type="ECO:0000256" key="10">
    <source>
        <dbReference type="ARBA" id="ARBA00068865"/>
    </source>
</evidence>
<dbReference type="GO" id="GO:0051539">
    <property type="term" value="F:4 iron, 4 sulfur cluster binding"/>
    <property type="evidence" value="ECO:0007669"/>
    <property type="project" value="UniProtKB-KW"/>
</dbReference>
<evidence type="ECO:0000256" key="7">
    <source>
        <dbReference type="ARBA" id="ARBA00023014"/>
    </source>
</evidence>
<dbReference type="AlphaFoldDB" id="A0A674DYC5"/>
<reference evidence="18" key="1">
    <citation type="submission" date="2025-08" db="UniProtKB">
        <authorList>
            <consortium name="Ensembl"/>
        </authorList>
    </citation>
    <scope>IDENTIFICATION</scope>
</reference>
<proteinExistence type="inferred from homology"/>
<protein>
    <recommendedName>
        <fullName evidence="10">Mitochondrial tRNA methylthiotransferase CDK5RAP1</fullName>
        <ecNumber evidence="8">2.8.4.3</ecNumber>
    </recommendedName>
    <alternativeName>
        <fullName evidence="14">CDK5 activator-binding protein C42</fullName>
    </alternativeName>
    <alternativeName>
        <fullName evidence="12">CDK5 regulatory subunit-associated protein 1</fullName>
    </alternativeName>
    <alternativeName>
        <fullName evidence="13">mt-tRNA-2-methylthio-N6-dimethylallyladenosine synthase</fullName>
    </alternativeName>
    <alternativeName>
        <fullName evidence="11">mt-tRNA-N6-(dimethylallyl)adenosine(37) methylthiotransferase</fullName>
    </alternativeName>
</protein>
<keyword evidence="5" id="KW-0479">Metal-binding</keyword>
<dbReference type="SFLD" id="SFLDS00029">
    <property type="entry name" value="Radical_SAM"/>
    <property type="match status" value="2"/>
</dbReference>
<dbReference type="GO" id="GO:0035597">
    <property type="term" value="F:tRNA-2-methylthio-N(6)-dimethylallyladenosine(37) synthase activity"/>
    <property type="evidence" value="ECO:0007669"/>
    <property type="project" value="UniProtKB-EC"/>
</dbReference>
<keyword evidence="6" id="KW-0408">Iron</keyword>
<dbReference type="PROSITE" id="PS50926">
    <property type="entry name" value="TRAM"/>
    <property type="match status" value="1"/>
</dbReference>
<evidence type="ECO:0000256" key="14">
    <source>
        <dbReference type="ARBA" id="ARBA00081908"/>
    </source>
</evidence>
<dbReference type="Gene3D" id="3.80.30.20">
    <property type="entry name" value="tm_1862 like domain"/>
    <property type="match status" value="1"/>
</dbReference>
<evidence type="ECO:0000256" key="4">
    <source>
        <dbReference type="ARBA" id="ARBA00022691"/>
    </source>
</evidence>
<dbReference type="Gene3D" id="3.30.750.210">
    <property type="match status" value="1"/>
</dbReference>
<dbReference type="InterPro" id="IPR023404">
    <property type="entry name" value="rSAM_horseshoe"/>
</dbReference>
<dbReference type="GO" id="GO:0046872">
    <property type="term" value="F:metal ion binding"/>
    <property type="evidence" value="ECO:0007669"/>
    <property type="project" value="UniProtKB-KW"/>
</dbReference>
<accession>A0A674DYC5</accession>
<comment type="catalytic activity">
    <reaction evidence="9">
        <text>N(6)-dimethylallyladenosine(37) in tRNA + (sulfur carrier)-SH + AH2 + 2 S-adenosyl-L-methionine = 2-methylsulfanyl-N(6)-dimethylallyladenosine(37) in tRNA + (sulfur carrier)-H + 5'-deoxyadenosine + L-methionine + A + S-adenosyl-L-homocysteine + 2 H(+)</text>
        <dbReference type="Rhea" id="RHEA:37067"/>
        <dbReference type="Rhea" id="RHEA-COMP:10375"/>
        <dbReference type="Rhea" id="RHEA-COMP:10376"/>
        <dbReference type="Rhea" id="RHEA-COMP:14737"/>
        <dbReference type="Rhea" id="RHEA-COMP:14739"/>
        <dbReference type="ChEBI" id="CHEBI:13193"/>
        <dbReference type="ChEBI" id="CHEBI:15378"/>
        <dbReference type="ChEBI" id="CHEBI:17319"/>
        <dbReference type="ChEBI" id="CHEBI:17499"/>
        <dbReference type="ChEBI" id="CHEBI:29917"/>
        <dbReference type="ChEBI" id="CHEBI:57844"/>
        <dbReference type="ChEBI" id="CHEBI:57856"/>
        <dbReference type="ChEBI" id="CHEBI:59789"/>
        <dbReference type="ChEBI" id="CHEBI:64428"/>
        <dbReference type="ChEBI" id="CHEBI:74415"/>
        <dbReference type="ChEBI" id="CHEBI:74417"/>
        <dbReference type="EC" id="2.8.4.3"/>
    </reaction>
    <physiologicalReaction direction="left-to-right" evidence="9">
        <dbReference type="Rhea" id="RHEA:37068"/>
    </physiologicalReaction>
</comment>
<dbReference type="Pfam" id="PF04055">
    <property type="entry name" value="Radical_SAM"/>
    <property type="match status" value="1"/>
</dbReference>
<keyword evidence="3" id="KW-0004">4Fe-4S</keyword>
<dbReference type="SFLD" id="SFLDF00413">
    <property type="entry name" value="CDK5RAP1"/>
    <property type="match status" value="1"/>
</dbReference>
<dbReference type="SFLD" id="SFLDG01082">
    <property type="entry name" value="B12-binding_domain_containing"/>
    <property type="match status" value="1"/>
</dbReference>
<dbReference type="InterPro" id="IPR007197">
    <property type="entry name" value="rSAM"/>
</dbReference>
<dbReference type="PROSITE" id="PS01278">
    <property type="entry name" value="MTTASE_RADICAL"/>
    <property type="match status" value="1"/>
</dbReference>
<dbReference type="PANTHER" id="PTHR43020:SF2">
    <property type="entry name" value="MITOCHONDRIAL TRNA METHYLTHIOTRANSFERASE CDK5RAP1"/>
    <property type="match status" value="1"/>
</dbReference>
<keyword evidence="4" id="KW-0949">S-adenosyl-L-methionine</keyword>
<evidence type="ECO:0000256" key="11">
    <source>
        <dbReference type="ARBA" id="ARBA00077166"/>
    </source>
</evidence>
<evidence type="ECO:0000259" key="16">
    <source>
        <dbReference type="PROSITE" id="PS51449"/>
    </source>
</evidence>
<dbReference type="Ensembl" id="ENSSTUT00000107900.1">
    <property type="protein sequence ID" value="ENSSTUP00000100576.1"/>
    <property type="gene ID" value="ENSSTUG00000044820.1"/>
</dbReference>
<dbReference type="Pfam" id="PF00919">
    <property type="entry name" value="UPF0004"/>
    <property type="match status" value="1"/>
</dbReference>
<dbReference type="SMART" id="SM00729">
    <property type="entry name" value="Elp3"/>
    <property type="match status" value="1"/>
</dbReference>
<dbReference type="FunFam" id="3.40.50.12160:FF:000003">
    <property type="entry name" value="CDK5 regulatory subunit-associated protein 1"/>
    <property type="match status" value="1"/>
</dbReference>
<dbReference type="GO" id="GO:0005739">
    <property type="term" value="C:mitochondrion"/>
    <property type="evidence" value="ECO:0007669"/>
    <property type="project" value="TreeGrafter"/>
</dbReference>
<dbReference type="PANTHER" id="PTHR43020">
    <property type="entry name" value="CDK5 REGULATORY SUBUNIT-ASSOCIATED PROTEIN 1"/>
    <property type="match status" value="1"/>
</dbReference>
<evidence type="ECO:0000256" key="6">
    <source>
        <dbReference type="ARBA" id="ARBA00023004"/>
    </source>
</evidence>
<name>A0A674DYC5_SALTR</name>
<evidence type="ECO:0000256" key="2">
    <source>
        <dbReference type="ARBA" id="ARBA00009815"/>
    </source>
</evidence>
<evidence type="ECO:0000256" key="1">
    <source>
        <dbReference type="ARBA" id="ARBA00001966"/>
    </source>
</evidence>